<organism evidence="4">
    <name type="scientific">Echinostoma caproni</name>
    <dbReference type="NCBI Taxonomy" id="27848"/>
    <lineage>
        <taxon>Eukaryota</taxon>
        <taxon>Metazoa</taxon>
        <taxon>Spiralia</taxon>
        <taxon>Lophotrochozoa</taxon>
        <taxon>Platyhelminthes</taxon>
        <taxon>Trematoda</taxon>
        <taxon>Digenea</taxon>
        <taxon>Plagiorchiida</taxon>
        <taxon>Echinostomata</taxon>
        <taxon>Echinostomatoidea</taxon>
        <taxon>Echinostomatidae</taxon>
        <taxon>Echinostoma</taxon>
    </lineage>
</organism>
<dbReference type="Proteomes" id="UP000272942">
    <property type="component" value="Unassembled WGS sequence"/>
</dbReference>
<keyword evidence="3" id="KW-1185">Reference proteome</keyword>
<name>A0A183B9T2_9TREM</name>
<evidence type="ECO:0000313" key="4">
    <source>
        <dbReference type="WBParaSite" id="ECPE_0001600701-mRNA-1"/>
    </source>
</evidence>
<evidence type="ECO:0000313" key="3">
    <source>
        <dbReference type="Proteomes" id="UP000272942"/>
    </source>
</evidence>
<proteinExistence type="predicted"/>
<keyword evidence="1" id="KW-1133">Transmembrane helix</keyword>
<evidence type="ECO:0000313" key="2">
    <source>
        <dbReference type="EMBL" id="VDP93239.1"/>
    </source>
</evidence>
<accession>A0A183B9T2</accession>
<reference evidence="2 3" key="2">
    <citation type="submission" date="2018-11" db="EMBL/GenBank/DDBJ databases">
        <authorList>
            <consortium name="Pathogen Informatics"/>
        </authorList>
    </citation>
    <scope>NUCLEOTIDE SEQUENCE [LARGE SCALE GENOMIC DNA]</scope>
    <source>
        <strain evidence="2 3">Egypt</strain>
    </source>
</reference>
<dbReference type="EMBL" id="UZAN01062478">
    <property type="protein sequence ID" value="VDP93239.1"/>
    <property type="molecule type" value="Genomic_DNA"/>
</dbReference>
<reference evidence="4" key="1">
    <citation type="submission" date="2016-06" db="UniProtKB">
        <authorList>
            <consortium name="WormBaseParasite"/>
        </authorList>
    </citation>
    <scope>IDENTIFICATION</scope>
</reference>
<keyword evidence="1" id="KW-0812">Transmembrane</keyword>
<sequence>MNTGDIFLPCMSCKNKSIASVRRSNLVLHTPYIYWQRIQWITSVLHEQLEDRLKTAFETCQLTANSTERPNVSKQCGAKLRQALSTYLVIDRLPDVIDLYRCAVLRPKLAPVSTVTNMQCFCDLTCMRAIARSLKYKYAFKLAACYCVIPYIYGYMGIHTSRRFCFFVSCTHSLTDPSSLGCTYFLSDVTNYLAGEYPCGRLLHILQAIRENLFFTHVIRTSM</sequence>
<protein>
    <submittedName>
        <fullName evidence="2 4">Uncharacterized protein</fullName>
    </submittedName>
</protein>
<keyword evidence="1" id="KW-0472">Membrane</keyword>
<gene>
    <name evidence="2" type="ORF">ECPE_LOCUS15967</name>
</gene>
<dbReference type="WBParaSite" id="ECPE_0001600701-mRNA-1">
    <property type="protein sequence ID" value="ECPE_0001600701-mRNA-1"/>
    <property type="gene ID" value="ECPE_0001600701"/>
</dbReference>
<feature type="transmembrane region" description="Helical" evidence="1">
    <location>
        <begin position="138"/>
        <end position="156"/>
    </location>
</feature>
<dbReference type="OrthoDB" id="332281at2759"/>
<dbReference type="AlphaFoldDB" id="A0A183B9T2"/>
<evidence type="ECO:0000256" key="1">
    <source>
        <dbReference type="SAM" id="Phobius"/>
    </source>
</evidence>